<evidence type="ECO:0000313" key="2">
    <source>
        <dbReference type="Proteomes" id="UP000814033"/>
    </source>
</evidence>
<reference evidence="1" key="1">
    <citation type="submission" date="2021-02" db="EMBL/GenBank/DDBJ databases">
        <authorList>
            <consortium name="DOE Joint Genome Institute"/>
            <person name="Ahrendt S."/>
            <person name="Looney B.P."/>
            <person name="Miyauchi S."/>
            <person name="Morin E."/>
            <person name="Drula E."/>
            <person name="Courty P.E."/>
            <person name="Chicoki N."/>
            <person name="Fauchery L."/>
            <person name="Kohler A."/>
            <person name="Kuo A."/>
            <person name="Labutti K."/>
            <person name="Pangilinan J."/>
            <person name="Lipzen A."/>
            <person name="Riley R."/>
            <person name="Andreopoulos W."/>
            <person name="He G."/>
            <person name="Johnson J."/>
            <person name="Barry K.W."/>
            <person name="Grigoriev I.V."/>
            <person name="Nagy L."/>
            <person name="Hibbett D."/>
            <person name="Henrissat B."/>
            <person name="Matheny P.B."/>
            <person name="Labbe J."/>
            <person name="Martin F."/>
        </authorList>
    </citation>
    <scope>NUCLEOTIDE SEQUENCE</scope>
    <source>
        <strain evidence="1">FP105234-sp</strain>
    </source>
</reference>
<reference evidence="1" key="2">
    <citation type="journal article" date="2022" name="New Phytol.">
        <title>Evolutionary transition to the ectomycorrhizal habit in the genomes of a hyperdiverse lineage of mushroom-forming fungi.</title>
        <authorList>
            <person name="Looney B."/>
            <person name="Miyauchi S."/>
            <person name="Morin E."/>
            <person name="Drula E."/>
            <person name="Courty P.E."/>
            <person name="Kohler A."/>
            <person name="Kuo A."/>
            <person name="LaButti K."/>
            <person name="Pangilinan J."/>
            <person name="Lipzen A."/>
            <person name="Riley R."/>
            <person name="Andreopoulos W."/>
            <person name="He G."/>
            <person name="Johnson J."/>
            <person name="Nolan M."/>
            <person name="Tritt A."/>
            <person name="Barry K.W."/>
            <person name="Grigoriev I.V."/>
            <person name="Nagy L.G."/>
            <person name="Hibbett D."/>
            <person name="Henrissat B."/>
            <person name="Matheny P.B."/>
            <person name="Labbe J."/>
            <person name="Martin F.M."/>
        </authorList>
    </citation>
    <scope>NUCLEOTIDE SEQUENCE</scope>
    <source>
        <strain evidence="1">FP105234-sp</strain>
    </source>
</reference>
<name>A0ACB8R6H8_9AGAM</name>
<proteinExistence type="predicted"/>
<accession>A0ACB8R6H8</accession>
<keyword evidence="2" id="KW-1185">Reference proteome</keyword>
<evidence type="ECO:0000313" key="1">
    <source>
        <dbReference type="EMBL" id="KAI0039196.1"/>
    </source>
</evidence>
<protein>
    <submittedName>
        <fullName evidence="1">Uncharacterized protein</fullName>
    </submittedName>
</protein>
<organism evidence="1 2">
    <name type="scientific">Auriscalpium vulgare</name>
    <dbReference type="NCBI Taxonomy" id="40419"/>
    <lineage>
        <taxon>Eukaryota</taxon>
        <taxon>Fungi</taxon>
        <taxon>Dikarya</taxon>
        <taxon>Basidiomycota</taxon>
        <taxon>Agaricomycotina</taxon>
        <taxon>Agaricomycetes</taxon>
        <taxon>Russulales</taxon>
        <taxon>Auriscalpiaceae</taxon>
        <taxon>Auriscalpium</taxon>
    </lineage>
</organism>
<dbReference type="Proteomes" id="UP000814033">
    <property type="component" value="Unassembled WGS sequence"/>
</dbReference>
<gene>
    <name evidence="1" type="ORF">FA95DRAFT_1567298</name>
</gene>
<sequence length="295" mass="32832">MPIYVRISRELVHHDLPTEKPYQCSCCNKTTRFGGRPALWLLACLGFRGIHAQTICASCTTILATYASLEFNLEYRLRPEKRRLIYSGPEGSIPRPDTSFMPTDEAIRLIHIRDIVLCRPRMNERRFQSQFPTVPISQIPNKLCTWPAHSGGGLGAIPHPLADMRQPTPTIQPTTAGQDVVVEETAPVPPQGSNPAPSPVTPVQAAANPQSFTPASPFTAWVQDWSRKVEAQRDNFSDIYSPRLSMMVPGYAALVDENAIVVDSESEAERYTATDGGTAPRWNCRSYQTVIYVTY</sequence>
<comment type="caution">
    <text evidence="1">The sequence shown here is derived from an EMBL/GenBank/DDBJ whole genome shotgun (WGS) entry which is preliminary data.</text>
</comment>
<dbReference type="EMBL" id="MU276341">
    <property type="protein sequence ID" value="KAI0039196.1"/>
    <property type="molecule type" value="Genomic_DNA"/>
</dbReference>